<accession>A0A1U7H1S3</accession>
<evidence type="ECO:0000313" key="1">
    <source>
        <dbReference type="EMBL" id="OKH14920.1"/>
    </source>
</evidence>
<protein>
    <recommendedName>
        <fullName evidence="3">Lasso peptide</fullName>
    </recommendedName>
</protein>
<dbReference type="Proteomes" id="UP000186391">
    <property type="component" value="Unassembled WGS sequence"/>
</dbReference>
<comment type="caution">
    <text evidence="1">The sequence shown here is derived from an EMBL/GenBank/DDBJ whole genome shotgun (WGS) entry which is preliminary data.</text>
</comment>
<gene>
    <name evidence="1" type="ORF">NIES592_08575</name>
</gene>
<dbReference type="GeneID" id="35795589"/>
<evidence type="ECO:0008006" key="3">
    <source>
        <dbReference type="Google" id="ProtNLM"/>
    </source>
</evidence>
<evidence type="ECO:0000313" key="2">
    <source>
        <dbReference type="Proteomes" id="UP000186391"/>
    </source>
</evidence>
<dbReference type="NCBIfam" id="NF033528">
    <property type="entry name" value="lasso_cyano"/>
    <property type="match status" value="1"/>
</dbReference>
<sequence length="70" mass="7571">MKKTYIAPKLIAHGSVETITNFSGNRTRTDFVFFNGDNNAGLSGPVNLNGSLGSIDHFDTPCPENPSRCK</sequence>
<reference evidence="1 2" key="1">
    <citation type="submission" date="2016-11" db="EMBL/GenBank/DDBJ databases">
        <title>Draft Genome Sequences of Nine Cyanobacterial Strains from Diverse Habitats.</title>
        <authorList>
            <person name="Zhu T."/>
            <person name="Hou S."/>
            <person name="Lu X."/>
            <person name="Hess W.R."/>
        </authorList>
    </citation>
    <scope>NUCLEOTIDE SEQUENCE [LARGE SCALE GENOMIC DNA]</scope>
    <source>
        <strain evidence="1 2">NIES-592</strain>
    </source>
</reference>
<dbReference type="EMBL" id="MRCA01000003">
    <property type="protein sequence ID" value="OKH14920.1"/>
    <property type="molecule type" value="Genomic_DNA"/>
</dbReference>
<dbReference type="AlphaFoldDB" id="A0A1U7H1S3"/>
<dbReference type="OrthoDB" id="518161at2"/>
<proteinExistence type="predicted"/>
<name>A0A1U7H1S3_9CYAN</name>
<keyword evidence="2" id="KW-1185">Reference proteome</keyword>
<dbReference type="RefSeq" id="WP_009456426.1">
    <property type="nucleotide sequence ID" value="NZ_MRCA01000003.1"/>
</dbReference>
<organism evidence="1 2">
    <name type="scientific">Fischerella major NIES-592</name>
    <dbReference type="NCBI Taxonomy" id="210994"/>
    <lineage>
        <taxon>Bacteria</taxon>
        <taxon>Bacillati</taxon>
        <taxon>Cyanobacteriota</taxon>
        <taxon>Cyanophyceae</taxon>
        <taxon>Nostocales</taxon>
        <taxon>Hapalosiphonaceae</taxon>
        <taxon>Fischerella</taxon>
    </lineage>
</organism>